<proteinExistence type="predicted"/>
<evidence type="ECO:0000259" key="1">
    <source>
        <dbReference type="Pfam" id="PF01890"/>
    </source>
</evidence>
<gene>
    <name evidence="2" type="ORF">IT779_03000</name>
</gene>
<organism evidence="2 3">
    <name type="scientific">Nocardia bovistercoris</name>
    <dbReference type="NCBI Taxonomy" id="2785916"/>
    <lineage>
        <taxon>Bacteria</taxon>
        <taxon>Bacillati</taxon>
        <taxon>Actinomycetota</taxon>
        <taxon>Actinomycetes</taxon>
        <taxon>Mycobacteriales</taxon>
        <taxon>Nocardiaceae</taxon>
        <taxon>Nocardia</taxon>
    </lineage>
</organism>
<sequence>MSCVGRIEVSEIDPAGTARDVATTRVSSTDVLAVGLGLRPGVSAERVVRAVREVLGECVIGCLATIDRRAGEEGLRSAAVALGVPLLGWTAEQLAKVDVPHPGARTAAVVGTPSVAEAAAVLAAHGGPIVLPKRVVDGIVVAAAVRGHGATEVQSANPVGS</sequence>
<dbReference type="InterPro" id="IPR036518">
    <property type="entry name" value="CobE/GbiG_C_sf"/>
</dbReference>
<dbReference type="InterPro" id="IPR051810">
    <property type="entry name" value="Precorrin_MeTrfase"/>
</dbReference>
<feature type="domain" description="CobE/GbiG C-terminal" evidence="1">
    <location>
        <begin position="32"/>
        <end position="144"/>
    </location>
</feature>
<dbReference type="SUPFAM" id="SSF159664">
    <property type="entry name" value="CobE/GbiG C-terminal domain-like"/>
    <property type="match status" value="1"/>
</dbReference>
<protein>
    <submittedName>
        <fullName evidence="2">Cobalamin biosynthesis protein</fullName>
    </submittedName>
</protein>
<dbReference type="Proteomes" id="UP000655751">
    <property type="component" value="Unassembled WGS sequence"/>
</dbReference>
<dbReference type="InterPro" id="IPR002750">
    <property type="entry name" value="CobE/GbiG_C"/>
</dbReference>
<dbReference type="EMBL" id="JADMLG010000001">
    <property type="protein sequence ID" value="MBH0775251.1"/>
    <property type="molecule type" value="Genomic_DNA"/>
</dbReference>
<dbReference type="PANTHER" id="PTHR47036">
    <property type="entry name" value="COBALT-FACTOR III C(17)-METHYLTRANSFERASE-RELATED"/>
    <property type="match status" value="1"/>
</dbReference>
<dbReference type="PANTHER" id="PTHR47036:SF1">
    <property type="entry name" value="COBALT-FACTOR III C(17)-METHYLTRANSFERASE-RELATED"/>
    <property type="match status" value="1"/>
</dbReference>
<dbReference type="AlphaFoldDB" id="A0A931N1S7"/>
<accession>A0A931N1S7</accession>
<name>A0A931N1S7_9NOCA</name>
<evidence type="ECO:0000313" key="2">
    <source>
        <dbReference type="EMBL" id="MBH0775251.1"/>
    </source>
</evidence>
<reference evidence="2" key="1">
    <citation type="submission" date="2020-11" db="EMBL/GenBank/DDBJ databases">
        <title>Nocardia NEAU-351.nov., a novel actinomycete isolated from the cow dung.</title>
        <authorList>
            <person name="Zhang X."/>
        </authorList>
    </citation>
    <scope>NUCLEOTIDE SEQUENCE</scope>
    <source>
        <strain evidence="2">NEAU-351</strain>
    </source>
</reference>
<dbReference type="Gene3D" id="3.30.420.180">
    <property type="entry name" value="CobE/GbiG C-terminal domain"/>
    <property type="match status" value="1"/>
</dbReference>
<keyword evidence="3" id="KW-1185">Reference proteome</keyword>
<dbReference type="Pfam" id="PF01890">
    <property type="entry name" value="CbiG_C"/>
    <property type="match status" value="1"/>
</dbReference>
<dbReference type="GO" id="GO:0009236">
    <property type="term" value="P:cobalamin biosynthetic process"/>
    <property type="evidence" value="ECO:0007669"/>
    <property type="project" value="InterPro"/>
</dbReference>
<evidence type="ECO:0000313" key="3">
    <source>
        <dbReference type="Proteomes" id="UP000655751"/>
    </source>
</evidence>
<comment type="caution">
    <text evidence="2">The sequence shown here is derived from an EMBL/GenBank/DDBJ whole genome shotgun (WGS) entry which is preliminary data.</text>
</comment>